<proteinExistence type="predicted"/>
<evidence type="ECO:0000313" key="1">
    <source>
        <dbReference type="EMBL" id="ELZ65123.1"/>
    </source>
</evidence>
<name>M0G0P2_HALPT</name>
<keyword evidence="2" id="KW-1185">Reference proteome</keyword>
<organism evidence="1 2">
    <name type="scientific">Haloferax prahovense (strain DSM 18310 / JCM 13924 / TL6)</name>
    <dbReference type="NCBI Taxonomy" id="1227461"/>
    <lineage>
        <taxon>Archaea</taxon>
        <taxon>Methanobacteriati</taxon>
        <taxon>Methanobacteriota</taxon>
        <taxon>Stenosarchaea group</taxon>
        <taxon>Halobacteria</taxon>
        <taxon>Halobacteriales</taxon>
        <taxon>Haloferacaceae</taxon>
        <taxon>Haloferax</taxon>
    </lineage>
</organism>
<protein>
    <submittedName>
        <fullName evidence="1">Uncharacterized protein</fullName>
    </submittedName>
</protein>
<dbReference type="EMBL" id="AOLG01000054">
    <property type="protein sequence ID" value="ELZ65123.1"/>
    <property type="molecule type" value="Genomic_DNA"/>
</dbReference>
<accession>M0G0P2</accession>
<dbReference type="AlphaFoldDB" id="M0G0P2"/>
<evidence type="ECO:0000313" key="2">
    <source>
        <dbReference type="Proteomes" id="UP000011559"/>
    </source>
</evidence>
<dbReference type="PROSITE" id="PS51318">
    <property type="entry name" value="TAT"/>
    <property type="match status" value="1"/>
</dbReference>
<gene>
    <name evidence="1" type="ORF">C457_16517</name>
</gene>
<dbReference type="Proteomes" id="UP000011559">
    <property type="component" value="Unassembled WGS sequence"/>
</dbReference>
<dbReference type="RefSeq" id="WP_008096331.1">
    <property type="nucleotide sequence ID" value="NZ_AOLG01000054.1"/>
</dbReference>
<comment type="caution">
    <text evidence="1">The sequence shown here is derived from an EMBL/GenBank/DDBJ whole genome shotgun (WGS) entry which is preliminary data.</text>
</comment>
<sequence>MSDNNDNADESNGLNRRRLLQTLGATTGSLTLGLTGTDLVAATKSGGKLPFSHDELKGGAKRKAVEQAVAAFEDATDLQSTLSDRDLEIVRSDADAKRTVYNDSRGTVVRVGLPLDGLPGDIHGAVLWSDDGSLDVVIDGSAKSVVGQFKNVTVDDLSVKNEGSQGIEVIGADRHVVRFYGESTSKVSTDSVSTDGAVPTSETFAVDGRELSPQFTTQSVSSAIECALRCSGGGSAVLGCAAGCAACPTAPATWVALLSCLACAGCACKVGCCVGDCIGDIECTTAHYYCVVGGVVSPGQAAAACCIDYGCGSADCSLV</sequence>
<reference evidence="1 2" key="1">
    <citation type="journal article" date="2014" name="PLoS Genet.">
        <title>Phylogenetically driven sequencing of extremely halophilic archaea reveals strategies for static and dynamic osmo-response.</title>
        <authorList>
            <person name="Becker E.A."/>
            <person name="Seitzer P.M."/>
            <person name="Tritt A."/>
            <person name="Larsen D."/>
            <person name="Krusor M."/>
            <person name="Yao A.I."/>
            <person name="Wu D."/>
            <person name="Madern D."/>
            <person name="Eisen J.A."/>
            <person name="Darling A.E."/>
            <person name="Facciotti M.T."/>
        </authorList>
    </citation>
    <scope>NUCLEOTIDE SEQUENCE [LARGE SCALE GENOMIC DNA]</scope>
    <source>
        <strain evidence="2">DSM 18310 / JCM 13924 / TL6</strain>
    </source>
</reference>
<dbReference type="InterPro" id="IPR006311">
    <property type="entry name" value="TAT_signal"/>
</dbReference>
<dbReference type="PATRIC" id="fig|1227461.3.peg.3234"/>
<dbReference type="OrthoDB" id="292511at2157"/>